<feature type="compositionally biased region" description="Basic and acidic residues" evidence="1">
    <location>
        <begin position="76"/>
        <end position="87"/>
    </location>
</feature>
<feature type="compositionally biased region" description="Polar residues" evidence="1">
    <location>
        <begin position="90"/>
        <end position="100"/>
    </location>
</feature>
<feature type="non-terminal residue" evidence="3">
    <location>
        <position position="1"/>
    </location>
</feature>
<feature type="compositionally biased region" description="Polar residues" evidence="1">
    <location>
        <begin position="32"/>
        <end position="43"/>
    </location>
</feature>
<evidence type="ECO:0000313" key="3">
    <source>
        <dbReference type="EMBL" id="JAS33404.1"/>
    </source>
</evidence>
<organism evidence="3">
    <name type="scientific">Clastoptera arizonana</name>
    <name type="common">Arizona spittle bug</name>
    <dbReference type="NCBI Taxonomy" id="38151"/>
    <lineage>
        <taxon>Eukaryota</taxon>
        <taxon>Metazoa</taxon>
        <taxon>Ecdysozoa</taxon>
        <taxon>Arthropoda</taxon>
        <taxon>Hexapoda</taxon>
        <taxon>Insecta</taxon>
        <taxon>Pterygota</taxon>
        <taxon>Neoptera</taxon>
        <taxon>Paraneoptera</taxon>
        <taxon>Hemiptera</taxon>
        <taxon>Auchenorrhyncha</taxon>
        <taxon>Cercopoidea</taxon>
        <taxon>Clastopteridae</taxon>
        <taxon>Clastoptera</taxon>
    </lineage>
</organism>
<proteinExistence type="predicted"/>
<feature type="region of interest" description="Disordered" evidence="1">
    <location>
        <begin position="1"/>
        <end position="100"/>
    </location>
</feature>
<reference evidence="3" key="1">
    <citation type="submission" date="2015-12" db="EMBL/GenBank/DDBJ databases">
        <title>De novo transcriptome assembly of four potential Pierce s Disease insect vectors from Arizona vineyards.</title>
        <authorList>
            <person name="Tassone E.E."/>
        </authorList>
    </citation>
    <scope>NUCLEOTIDE SEQUENCE</scope>
</reference>
<evidence type="ECO:0000256" key="2">
    <source>
        <dbReference type="SAM" id="Phobius"/>
    </source>
</evidence>
<accession>A0A1B6E694</accession>
<keyword evidence="2" id="KW-1133">Transmembrane helix</keyword>
<feature type="non-terminal residue" evidence="3">
    <location>
        <position position="221"/>
    </location>
</feature>
<name>A0A1B6E694_9HEMI</name>
<protein>
    <submittedName>
        <fullName evidence="3">Uncharacterized protein</fullName>
    </submittedName>
</protein>
<keyword evidence="2" id="KW-0812">Transmembrane</keyword>
<gene>
    <name evidence="3" type="ORF">g.9779</name>
</gene>
<evidence type="ECO:0000256" key="1">
    <source>
        <dbReference type="SAM" id="MobiDB-lite"/>
    </source>
</evidence>
<sequence length="221" mass="24471">NSTQISDVSEKHEVPRDQPANKANSEGKVVDTPQSTNSTQISDVSEKHEVPRDQPANKLNSEGKEVTTSKSRNLRHISDSEKDEVAKDQPMNTTHCEGKENSTTQFTNIQSNISASQPLHTTLRTELTRDAYNSTASTKVGAMNSTQKTQQNNPNLKKTIINSTSYRDPAVNSSQGQNVHTFKTNVSPKPPKHTKQGFFKTYIKTPVIVLITASAFYMLLK</sequence>
<feature type="transmembrane region" description="Helical" evidence="2">
    <location>
        <begin position="202"/>
        <end position="220"/>
    </location>
</feature>
<dbReference type="EMBL" id="GEDC01003894">
    <property type="protein sequence ID" value="JAS33404.1"/>
    <property type="molecule type" value="Transcribed_RNA"/>
</dbReference>
<dbReference type="AlphaFoldDB" id="A0A1B6E694"/>
<keyword evidence="2" id="KW-0472">Membrane</keyword>